<feature type="transmembrane region" description="Helical" evidence="10">
    <location>
        <begin position="29"/>
        <end position="48"/>
    </location>
</feature>
<feature type="transmembrane region" description="Helical" evidence="10">
    <location>
        <begin position="308"/>
        <end position="332"/>
    </location>
</feature>
<dbReference type="RefSeq" id="WP_267152036.1">
    <property type="nucleotide sequence ID" value="NZ_JAPMLT010000007.1"/>
</dbReference>
<feature type="transmembrane region" description="Helical" evidence="10">
    <location>
        <begin position="276"/>
        <end position="296"/>
    </location>
</feature>
<keyword evidence="13" id="KW-1185">Reference proteome</keyword>
<evidence type="ECO:0000256" key="6">
    <source>
        <dbReference type="ARBA" id="ARBA00023053"/>
    </source>
</evidence>
<keyword evidence="8 10" id="KW-0472">Membrane</keyword>
<dbReference type="Gene3D" id="6.10.140.1330">
    <property type="match status" value="1"/>
</dbReference>
<evidence type="ECO:0000256" key="10">
    <source>
        <dbReference type="SAM" id="Phobius"/>
    </source>
</evidence>
<keyword evidence="7" id="KW-0406">Ion transport</keyword>
<keyword evidence="6" id="KW-0915">Sodium</keyword>
<feature type="transmembrane region" description="Helical" evidence="10">
    <location>
        <begin position="93"/>
        <end position="116"/>
    </location>
</feature>
<sequence length="523" mass="57728">MHSNFETILLLLAIATLVTAVAKKRNHPYPIALVIVGAVIGLVPISGLESLKEFVAEDEVFRFAIISIFLPALLGEAALKLPFSHLLDNRRPILTLAVGTTLISFLVIGMGGHLWLGLSLQVAFVFAALMSATDPVSVISIFKSMRVDHRLATVIEGESLINDGIAVVLFNISAYHLLQYIDAGAMGFGYALVEFAKVAAGGLIIGGALGYAFSQVTRLFDDYPLEIIFSMILFYGSFFIAEHFHVSGVIAVVTAALIFGNYGAKIGMSPTTKLNISSFWDVTALLANSLVFLMVGLEITRIDVLDKWGLIAGAVLIVLVARSIGVYGALVFVRHFPGKWKHVLNWGGLKGSLSIALALSLPLNFEGREDLLLLAFSVVLFSLVFQGLTVKPLISMLGVRAESAGLAVYEEVITSIHRRKMAIHRLGQLREDALISDVVYRQLHDEYKGQLESGYQRLESLYQEHPHLQEEQIDMAREQALYMEYEAVEELHRRHVISEQVTEEEREKLLNQIEAEKSKRDTH</sequence>
<keyword evidence="5 10" id="KW-1133">Transmembrane helix</keyword>
<accession>A0ABT3X1I1</accession>
<protein>
    <submittedName>
        <fullName evidence="12">Sodium:proton antiporter</fullName>
    </submittedName>
</protein>
<dbReference type="Pfam" id="PF00999">
    <property type="entry name" value="Na_H_Exchanger"/>
    <property type="match status" value="1"/>
</dbReference>
<evidence type="ECO:0000259" key="11">
    <source>
        <dbReference type="Pfam" id="PF00999"/>
    </source>
</evidence>
<feature type="transmembrane region" description="Helical" evidence="10">
    <location>
        <begin position="246"/>
        <end position="264"/>
    </location>
</feature>
<keyword evidence="9" id="KW-0739">Sodium transport</keyword>
<name>A0ABT3X1I1_9BACL</name>
<dbReference type="InterPro" id="IPR006153">
    <property type="entry name" value="Cation/H_exchanger_TM"/>
</dbReference>
<comment type="subcellular location">
    <subcellularLocation>
        <location evidence="1">Cell membrane</location>
        <topology evidence="1">Multi-pass membrane protein</topology>
    </subcellularLocation>
</comment>
<dbReference type="PANTHER" id="PTHR10110">
    <property type="entry name" value="SODIUM/HYDROGEN EXCHANGER"/>
    <property type="match status" value="1"/>
</dbReference>
<evidence type="ECO:0000256" key="5">
    <source>
        <dbReference type="ARBA" id="ARBA00022989"/>
    </source>
</evidence>
<feature type="transmembrane region" description="Helical" evidence="10">
    <location>
        <begin position="344"/>
        <end position="365"/>
    </location>
</feature>
<feature type="transmembrane region" description="Helical" evidence="10">
    <location>
        <begin position="371"/>
        <end position="390"/>
    </location>
</feature>
<dbReference type="PANTHER" id="PTHR10110:SF86">
    <property type="entry name" value="SODIUM_HYDROGEN EXCHANGER 7"/>
    <property type="match status" value="1"/>
</dbReference>
<evidence type="ECO:0000256" key="1">
    <source>
        <dbReference type="ARBA" id="ARBA00004651"/>
    </source>
</evidence>
<proteinExistence type="predicted"/>
<dbReference type="EMBL" id="JAPMLT010000007">
    <property type="protein sequence ID" value="MCX7570783.1"/>
    <property type="molecule type" value="Genomic_DNA"/>
</dbReference>
<keyword evidence="2" id="KW-0813">Transport</keyword>
<evidence type="ECO:0000256" key="7">
    <source>
        <dbReference type="ARBA" id="ARBA00023065"/>
    </source>
</evidence>
<comment type="caution">
    <text evidence="12">The sequence shown here is derived from an EMBL/GenBank/DDBJ whole genome shotgun (WGS) entry which is preliminary data.</text>
</comment>
<dbReference type="Proteomes" id="UP001208017">
    <property type="component" value="Unassembled WGS sequence"/>
</dbReference>
<evidence type="ECO:0000256" key="8">
    <source>
        <dbReference type="ARBA" id="ARBA00023136"/>
    </source>
</evidence>
<reference evidence="12 13" key="1">
    <citation type="submission" date="2022-11" db="EMBL/GenBank/DDBJ databases">
        <title>Study of microbial diversity in lake waters.</title>
        <authorList>
            <person name="Zhang J."/>
        </authorList>
    </citation>
    <scope>NUCLEOTIDE SEQUENCE [LARGE SCALE GENOMIC DNA]</scope>
    <source>
        <strain evidence="12 13">DT12</strain>
    </source>
</reference>
<feature type="transmembrane region" description="Helical" evidence="10">
    <location>
        <begin position="6"/>
        <end position="22"/>
    </location>
</feature>
<feature type="transmembrane region" description="Helical" evidence="10">
    <location>
        <begin position="122"/>
        <end position="142"/>
    </location>
</feature>
<evidence type="ECO:0000256" key="4">
    <source>
        <dbReference type="ARBA" id="ARBA00022692"/>
    </source>
</evidence>
<gene>
    <name evidence="12" type="ORF">OS242_12520</name>
</gene>
<evidence type="ECO:0000313" key="12">
    <source>
        <dbReference type="EMBL" id="MCX7570783.1"/>
    </source>
</evidence>
<evidence type="ECO:0000256" key="2">
    <source>
        <dbReference type="ARBA" id="ARBA00022448"/>
    </source>
</evidence>
<feature type="domain" description="Cation/H+ exchanger transmembrane" evidence="11">
    <location>
        <begin position="13"/>
        <end position="394"/>
    </location>
</feature>
<keyword evidence="4 10" id="KW-0812">Transmembrane</keyword>
<dbReference type="InterPro" id="IPR018422">
    <property type="entry name" value="Cation/H_exchanger_CPA1"/>
</dbReference>
<feature type="transmembrane region" description="Helical" evidence="10">
    <location>
        <begin position="223"/>
        <end position="240"/>
    </location>
</feature>
<organism evidence="12 13">
    <name type="scientific">Tumebacillus lacus</name>
    <dbReference type="NCBI Taxonomy" id="2995335"/>
    <lineage>
        <taxon>Bacteria</taxon>
        <taxon>Bacillati</taxon>
        <taxon>Bacillota</taxon>
        <taxon>Bacilli</taxon>
        <taxon>Bacillales</taxon>
        <taxon>Alicyclobacillaceae</taxon>
        <taxon>Tumebacillus</taxon>
    </lineage>
</organism>
<evidence type="ECO:0000256" key="3">
    <source>
        <dbReference type="ARBA" id="ARBA00022475"/>
    </source>
</evidence>
<evidence type="ECO:0000256" key="9">
    <source>
        <dbReference type="ARBA" id="ARBA00023201"/>
    </source>
</evidence>
<feature type="transmembrane region" description="Helical" evidence="10">
    <location>
        <begin position="187"/>
        <end position="211"/>
    </location>
</feature>
<evidence type="ECO:0000313" key="13">
    <source>
        <dbReference type="Proteomes" id="UP001208017"/>
    </source>
</evidence>
<keyword evidence="3" id="KW-1003">Cell membrane</keyword>
<feature type="transmembrane region" description="Helical" evidence="10">
    <location>
        <begin position="60"/>
        <end position="81"/>
    </location>
</feature>